<dbReference type="InterPro" id="IPR011130">
    <property type="entry name" value="SecA_preprotein_X-link_dom"/>
</dbReference>
<evidence type="ECO:0000259" key="14">
    <source>
        <dbReference type="PROSITE" id="PS51196"/>
    </source>
</evidence>
<dbReference type="EMBL" id="KC904971">
    <property type="protein sequence ID" value="AGQ17177.1"/>
    <property type="molecule type" value="Genomic_DNA"/>
</dbReference>
<dbReference type="HAMAP" id="MF_01382">
    <property type="entry name" value="SecA"/>
    <property type="match status" value="1"/>
</dbReference>
<evidence type="ECO:0000256" key="8">
    <source>
        <dbReference type="ARBA" id="ARBA00022967"/>
    </source>
</evidence>
<dbReference type="InterPro" id="IPR014018">
    <property type="entry name" value="SecA_motor_DEAD"/>
</dbReference>
<feature type="binding site" evidence="11">
    <location>
        <position position="491"/>
    </location>
    <ligand>
        <name>ATP</name>
        <dbReference type="ChEBI" id="CHEBI:30616"/>
    </ligand>
</feature>
<evidence type="ECO:0000256" key="7">
    <source>
        <dbReference type="ARBA" id="ARBA00022927"/>
    </source>
</evidence>
<keyword evidence="8 11" id="KW-1278">Translocase</keyword>
<dbReference type="AlphaFoldDB" id="A0A023HQU1"/>
<dbReference type="InterPro" id="IPR011115">
    <property type="entry name" value="SecA_DEAD"/>
</dbReference>
<comment type="catalytic activity">
    <reaction evidence="11">
        <text>ATP + H2O + cellular proteinSide 1 = ADP + phosphate + cellular proteinSide 2.</text>
        <dbReference type="EC" id="7.4.2.8"/>
    </reaction>
</comment>
<dbReference type="FunFam" id="3.90.1440.10:FF:000003">
    <property type="entry name" value="Preprotein translocase SecA subunit"/>
    <property type="match status" value="1"/>
</dbReference>
<dbReference type="GO" id="GO:0005886">
    <property type="term" value="C:plasma membrane"/>
    <property type="evidence" value="ECO:0007669"/>
    <property type="project" value="UniProtKB-SubCell"/>
</dbReference>
<dbReference type="NCBIfam" id="TIGR00963">
    <property type="entry name" value="secA"/>
    <property type="match status" value="1"/>
</dbReference>
<keyword evidence="10 11" id="KW-0472">Membrane</keyword>
<dbReference type="SUPFAM" id="SSF81886">
    <property type="entry name" value="Helical scaffold and wing domains of SecA"/>
    <property type="match status" value="1"/>
</dbReference>
<dbReference type="GeneID" id="19221753"/>
<dbReference type="EMBL" id="KJ776831">
    <property type="protein sequence ID" value="AIA20366.1"/>
    <property type="molecule type" value="Genomic_DNA"/>
</dbReference>
<dbReference type="Gene3D" id="3.90.1440.10">
    <property type="entry name" value="SecA, preprotein cross-linking domain"/>
    <property type="match status" value="1"/>
</dbReference>
<dbReference type="InterPro" id="IPR036670">
    <property type="entry name" value="SecA_X-link_sf"/>
</dbReference>
<dbReference type="SMART" id="SM00958">
    <property type="entry name" value="SecA_PP_bind"/>
    <property type="match status" value="1"/>
</dbReference>
<gene>
    <name evidence="11 15" type="primary">secA</name>
</gene>
<dbReference type="InterPro" id="IPR000185">
    <property type="entry name" value="SecA"/>
</dbReference>
<dbReference type="InterPro" id="IPR020937">
    <property type="entry name" value="SecA_CS"/>
</dbReference>
<name>A0A023HQU1_PYRPE</name>
<dbReference type="Pfam" id="PF01043">
    <property type="entry name" value="SecA_PP_bind"/>
    <property type="match status" value="1"/>
</dbReference>
<dbReference type="GO" id="GO:0017038">
    <property type="term" value="P:protein import"/>
    <property type="evidence" value="ECO:0007669"/>
    <property type="project" value="InterPro"/>
</dbReference>
<evidence type="ECO:0000256" key="9">
    <source>
        <dbReference type="ARBA" id="ARBA00023010"/>
    </source>
</evidence>
<feature type="domain" description="Helicase ATP-binding" evidence="13">
    <location>
        <begin position="85"/>
        <end position="243"/>
    </location>
</feature>
<evidence type="ECO:0000256" key="11">
    <source>
        <dbReference type="HAMAP-Rule" id="MF_01382"/>
    </source>
</evidence>
<evidence type="ECO:0000313" key="15">
    <source>
        <dbReference type="EMBL" id="AGQ17177.1"/>
    </source>
</evidence>
<dbReference type="Gene3D" id="3.40.50.300">
    <property type="entry name" value="P-loop containing nucleotide triphosphate hydrolases"/>
    <property type="match status" value="2"/>
</dbReference>
<dbReference type="InterPro" id="IPR044722">
    <property type="entry name" value="SecA_SF2_C"/>
</dbReference>
<dbReference type="CDD" id="cd18803">
    <property type="entry name" value="SF2_C_secA"/>
    <property type="match status" value="1"/>
</dbReference>
<comment type="similarity">
    <text evidence="3 11 12">Belongs to the SecA family.</text>
</comment>
<comment type="function">
    <text evidence="11">Part of the Sec protein translocase complex. Interacts with the SecYEG preprotein conducting channel. Has a central role in coupling the hydrolysis of ATP to the transfer of proteins into and across the cell membrane, serving as an ATP-driven molecular motor driving the stepwise translocation of polypeptide chains across the membrane.</text>
</comment>
<evidence type="ECO:0000259" key="13">
    <source>
        <dbReference type="PROSITE" id="PS51192"/>
    </source>
</evidence>
<organism evidence="15">
    <name type="scientific">Pyropia perforata</name>
    <name type="common">Red alga</name>
    <name type="synonym">Porphyra perforata</name>
    <dbReference type="NCBI Taxonomy" id="182771"/>
    <lineage>
        <taxon>Eukaryota</taxon>
        <taxon>Rhodophyta</taxon>
        <taxon>Bangiophyceae</taxon>
        <taxon>Bangiales</taxon>
        <taxon>Bangiaceae</taxon>
        <taxon>Pyropia</taxon>
    </lineage>
</organism>
<feature type="binding site" evidence="11">
    <location>
        <begin position="101"/>
        <end position="105"/>
    </location>
    <ligand>
        <name>ATP</name>
        <dbReference type="ChEBI" id="CHEBI:30616"/>
    </ligand>
</feature>
<feature type="domain" description="SecA family profile" evidence="14">
    <location>
        <begin position="1"/>
        <end position="668"/>
    </location>
</feature>
<dbReference type="PROSITE" id="PS01312">
    <property type="entry name" value="SECA"/>
    <property type="match status" value="1"/>
</dbReference>
<keyword evidence="7 11" id="KW-0653">Protein transport</keyword>
<dbReference type="EMBL" id="KF515973">
    <property type="protein sequence ID" value="AHB35367.1"/>
    <property type="molecule type" value="Genomic_DNA"/>
</dbReference>
<evidence type="ECO:0000256" key="2">
    <source>
        <dbReference type="ARBA" id="ARBA00004229"/>
    </source>
</evidence>
<proteinExistence type="inferred from homology"/>
<dbReference type="NCBIfam" id="NF009538">
    <property type="entry name" value="PRK12904.1"/>
    <property type="match status" value="1"/>
</dbReference>
<evidence type="ECO:0000256" key="12">
    <source>
        <dbReference type="RuleBase" id="RU003874"/>
    </source>
</evidence>
<dbReference type="PANTHER" id="PTHR30612">
    <property type="entry name" value="SECA INNER MEMBRANE COMPONENT OF SEC PROTEIN SECRETION SYSTEM"/>
    <property type="match status" value="1"/>
</dbReference>
<protein>
    <recommendedName>
        <fullName evidence="11 12">Protein translocase subunit SecA</fullName>
        <ecNumber evidence="11">7.4.2.8</ecNumber>
    </recommendedName>
</protein>
<dbReference type="GO" id="GO:0065002">
    <property type="term" value="P:intracellular protein transmembrane transport"/>
    <property type="evidence" value="ECO:0007669"/>
    <property type="project" value="UniProtKB-UniRule"/>
</dbReference>
<keyword evidence="6 11" id="KW-0067">ATP-binding</keyword>
<reference evidence="15" key="1">
    <citation type="journal article" date="2014" name="Sci. Rep.">
        <title>Minimally destructive sampling of type specimens of Pyropia (Bangiales, Rhodophyta) recovers complete plastid and mitochondrial genomes.</title>
        <authorList>
            <person name="Hughey J.R."/>
            <person name="Gabrielson P.W."/>
            <person name="Rohmer L."/>
            <person name="Tortolani J."/>
            <person name="Silva M."/>
            <person name="Miller K.A."/>
            <person name="Young J.D."/>
            <person name="Martell C."/>
            <person name="Ruediger E."/>
        </authorList>
    </citation>
    <scope>NUCLEOTIDE SEQUENCE</scope>
    <source>
        <strain evidence="15">LD 13037</strain>
    </source>
</reference>
<keyword evidence="5 11" id="KW-0547">Nucleotide-binding</keyword>
<accession>A0A059SV22</accession>
<dbReference type="GO" id="GO:0006605">
    <property type="term" value="P:protein targeting"/>
    <property type="evidence" value="ECO:0007669"/>
    <property type="project" value="UniProtKB-UniRule"/>
</dbReference>
<dbReference type="EMBL" id="KJ776835">
    <property type="protein sequence ID" value="AIA21202.1"/>
    <property type="molecule type" value="Genomic_DNA"/>
</dbReference>
<dbReference type="EMBL" id="KF515972">
    <property type="protein sequence ID" value="AHB35159.1"/>
    <property type="molecule type" value="Genomic_DNA"/>
</dbReference>
<dbReference type="FunFam" id="3.40.50.300:FF:000334">
    <property type="entry name" value="Protein translocase subunit SecA"/>
    <property type="match status" value="1"/>
</dbReference>
<dbReference type="SUPFAM" id="SSF81767">
    <property type="entry name" value="Pre-protein crosslinking domain of SecA"/>
    <property type="match status" value="1"/>
</dbReference>
<keyword evidence="15" id="KW-0934">Plastid</keyword>
<dbReference type="GO" id="GO:0005829">
    <property type="term" value="C:cytosol"/>
    <property type="evidence" value="ECO:0007669"/>
    <property type="project" value="TreeGrafter"/>
</dbReference>
<dbReference type="EC" id="7.4.2.8" evidence="11"/>
<dbReference type="GO" id="GO:0009507">
    <property type="term" value="C:chloroplast"/>
    <property type="evidence" value="ECO:0007669"/>
    <property type="project" value="UniProtKB-SubCell"/>
</dbReference>
<keyword evidence="4 11" id="KW-0813">Transport</keyword>
<dbReference type="SUPFAM" id="SSF52540">
    <property type="entry name" value="P-loop containing nucleoside triphosphate hydrolases"/>
    <property type="match status" value="2"/>
</dbReference>
<dbReference type="EMBL" id="KJ776828">
    <property type="protein sequence ID" value="AIA19739.1"/>
    <property type="molecule type" value="Genomic_DNA"/>
</dbReference>
<dbReference type="Pfam" id="PF07516">
    <property type="entry name" value="SecA_SW"/>
    <property type="match status" value="1"/>
</dbReference>
<dbReference type="InterPro" id="IPR014001">
    <property type="entry name" value="Helicase_ATP-bd"/>
</dbReference>
<dbReference type="InterPro" id="IPR027417">
    <property type="entry name" value="P-loop_NTPase"/>
</dbReference>
<dbReference type="EMBL" id="KJ776834">
    <property type="protein sequence ID" value="AIA20993.1"/>
    <property type="molecule type" value="Genomic_DNA"/>
</dbReference>
<keyword evidence="9 11" id="KW-0811">Translocation</keyword>
<keyword evidence="11" id="KW-1003">Cell membrane</keyword>
<dbReference type="InterPro" id="IPR036266">
    <property type="entry name" value="SecA_Wing/Scaffold_sf"/>
</dbReference>
<dbReference type="GO" id="GO:0005524">
    <property type="term" value="F:ATP binding"/>
    <property type="evidence" value="ECO:0007669"/>
    <property type="project" value="UniProtKB-UniRule"/>
</dbReference>
<evidence type="ECO:0000313" key="16">
    <source>
        <dbReference type="EMBL" id="AHB35159.1"/>
    </source>
</evidence>
<dbReference type="GO" id="GO:0008564">
    <property type="term" value="F:protein-exporting ATPase activity"/>
    <property type="evidence" value="ECO:0007669"/>
    <property type="project" value="UniProtKB-EC"/>
</dbReference>
<evidence type="ECO:0000256" key="3">
    <source>
        <dbReference type="ARBA" id="ARBA00007650"/>
    </source>
</evidence>
<feature type="binding site" evidence="11">
    <location>
        <position position="83"/>
    </location>
    <ligand>
        <name>ATP</name>
        <dbReference type="ChEBI" id="CHEBI:30616"/>
    </ligand>
</feature>
<evidence type="ECO:0000256" key="10">
    <source>
        <dbReference type="ARBA" id="ARBA00023136"/>
    </source>
</evidence>
<keyword evidence="16" id="KW-0150">Chloroplast</keyword>
<dbReference type="EMBL" id="KJ776829">
    <property type="protein sequence ID" value="AIA19948.1"/>
    <property type="molecule type" value="Genomic_DNA"/>
</dbReference>
<comment type="subunit">
    <text evidence="11">Monomer and homodimer. Part of the essential Sec protein translocation apparatus which comprises SecA, SecYEG and auxiliary proteins SecDF. Other proteins may also be involved.</text>
</comment>
<dbReference type="EMBL" id="KJ776827">
    <property type="protein sequence ID" value="AIA19530.1"/>
    <property type="molecule type" value="Genomic_DNA"/>
</dbReference>
<comment type="subcellular location">
    <subcellularLocation>
        <location evidence="11">Cell membrane</location>
        <topology evidence="11">Peripheral membrane protein</topology>
        <orientation evidence="11">Cytoplasmic side</orientation>
    </subcellularLocation>
    <subcellularLocation>
        <location evidence="11">Cytoplasm</location>
    </subcellularLocation>
    <subcellularLocation>
        <location evidence="1">Membrane</location>
        <topology evidence="1">Peripheral membrane protein</topology>
    </subcellularLocation>
    <subcellularLocation>
        <location evidence="2">Plastid</location>
        <location evidence="2">Chloroplast</location>
    </subcellularLocation>
    <text evidence="11">Distribution is 50-50.</text>
</comment>
<dbReference type="RefSeq" id="YP_009027665.1">
    <property type="nucleotide sequence ID" value="NC_024050.1"/>
</dbReference>
<keyword evidence="11" id="KW-0963">Cytoplasm</keyword>
<dbReference type="EMBL" id="KJ776830">
    <property type="protein sequence ID" value="AIA20157.1"/>
    <property type="molecule type" value="Genomic_DNA"/>
</dbReference>
<dbReference type="CDD" id="cd17928">
    <property type="entry name" value="DEXDc_SecA"/>
    <property type="match status" value="1"/>
</dbReference>
<dbReference type="PROSITE" id="PS51192">
    <property type="entry name" value="HELICASE_ATP_BIND_1"/>
    <property type="match status" value="1"/>
</dbReference>
<dbReference type="Pfam" id="PF07517">
    <property type="entry name" value="SecA_DEAD"/>
    <property type="match status" value="1"/>
</dbReference>
<dbReference type="Gene3D" id="1.10.3060.10">
    <property type="entry name" value="Helical scaffold and wing domains of SecA"/>
    <property type="match status" value="1"/>
</dbReference>
<dbReference type="PROSITE" id="PS51196">
    <property type="entry name" value="SECA_MOTOR_DEAD"/>
    <property type="match status" value="1"/>
</dbReference>
<evidence type="ECO:0000256" key="6">
    <source>
        <dbReference type="ARBA" id="ARBA00022840"/>
    </source>
</evidence>
<evidence type="ECO:0000256" key="5">
    <source>
        <dbReference type="ARBA" id="ARBA00022741"/>
    </source>
</evidence>
<evidence type="ECO:0000256" key="1">
    <source>
        <dbReference type="ARBA" id="ARBA00004170"/>
    </source>
</evidence>
<dbReference type="EMBL" id="KJ776833">
    <property type="protein sequence ID" value="AIA20784.1"/>
    <property type="molecule type" value="Genomic_DNA"/>
</dbReference>
<geneLocation type="plastid" evidence="15"/>
<dbReference type="SMART" id="SM00957">
    <property type="entry name" value="SecA_DEAD"/>
    <property type="match status" value="1"/>
</dbReference>
<dbReference type="PANTHER" id="PTHR30612:SF0">
    <property type="entry name" value="CHLOROPLAST PROTEIN-TRANSPORTING ATPASE"/>
    <property type="match status" value="1"/>
</dbReference>
<sequence>MFNFLFNSSNQRKINSYLPIVKKIGILENEIHNLSDKALRAKSIEFKTRLNKGEILDDILVESFAVVREAGLRVLGLRVFDVQIMGAIILHQGKVAEMKTGEGKTLVATLAGYLNALSGRGVHIVTVNDYLARRDSEWVGQIHKFLGLSVGLIQQDLPKAERKLAYQCDVTYVTNSELGFDYLKDNMVLSMAEIVQNKFAFCIIDEVDSILIDEARTPLIISGPSEAPVEKYSKTYLLTTMLAKDLHYEVDEKARNIILTEQGTLFCEDYLNIDNLYDLDNPWVQYILNAIKAKELFIKDVHYIIRDSQVVIVDEFTGRIMSGRRWSDGLHQAIEAKEQVTIQQENQTYASITYQNFFLLYPKLSGMTGTAKTEESELDKIYNLEVICVPTHKPLRRQEFQDLVYSTEYRKWEAIADECYDMYRVGRPTLVGTTSVEKSELLSKLLTQYKIPHSLLNAKPENVEKESDIIAQAGRQSSVTIATNMAGRGTDIILGGNPNYIAKSILVDLLIGKASVDNNYKLQQLSLNTQISLNNILNTLETDLSSANLSVLEMEKKISIACEQVIIEDKLEIQLRKAYQMIFEEYATIFSTEKDYVSKAGGLHVIGTERHESRRIDNQLRGRAGRQGDPGSSRFFLSVDDNLLRIFGGSKIADLMQALNVDNDTPMESTLLSKSLEAAQKKVEAYFYDTRKQVFEYDQVLNSQRQAIYAERRRILESSYPRDCVLQYAESTIDDIINFWLTSKENSAKFENLNIKIKYLLNATDTFSISQELCKDSEELKKWIIEQVRINYDLREAYLEQIKPGLIRQLEKYYLLQQIDNAWKDHLQKMGALRDSIGWRSYGQQDPLVEYKNEAFNLFIEMITHVKHTVVYAILRSRLMMKND</sequence>
<dbReference type="PRINTS" id="PR00906">
    <property type="entry name" value="SECA"/>
</dbReference>
<dbReference type="Pfam" id="PF21090">
    <property type="entry name" value="P-loop_SecA"/>
    <property type="match status" value="1"/>
</dbReference>
<evidence type="ECO:0000256" key="4">
    <source>
        <dbReference type="ARBA" id="ARBA00022448"/>
    </source>
</evidence>
<dbReference type="InterPro" id="IPR011116">
    <property type="entry name" value="SecA_Wing/Scaffold"/>
</dbReference>
<accession>A0A023HQU1</accession>